<dbReference type="PANTHER" id="PTHR24221:SF617">
    <property type="entry name" value="P-GLYCOPROTEIN RELATED"/>
    <property type="match status" value="1"/>
</dbReference>
<protein>
    <recommendedName>
        <fullName evidence="13">ABC transporter ATP-binding protein</fullName>
    </recommendedName>
</protein>
<evidence type="ECO:0000256" key="7">
    <source>
        <dbReference type="ARBA" id="ARBA00023136"/>
    </source>
</evidence>
<dbReference type="PROSITE" id="PS00211">
    <property type="entry name" value="ABC_TRANSPORTER_1"/>
    <property type="match status" value="1"/>
</dbReference>
<evidence type="ECO:0000256" key="3">
    <source>
        <dbReference type="ARBA" id="ARBA00022692"/>
    </source>
</evidence>
<comment type="caution">
    <text evidence="11">The sequence shown here is derived from an EMBL/GenBank/DDBJ whole genome shotgun (WGS) entry which is preliminary data.</text>
</comment>
<dbReference type="SUPFAM" id="SSF52540">
    <property type="entry name" value="P-loop containing nucleoside triphosphate hydrolases"/>
    <property type="match status" value="2"/>
</dbReference>
<feature type="transmembrane region" description="Helical" evidence="8">
    <location>
        <begin position="714"/>
        <end position="734"/>
    </location>
</feature>
<name>A0AAV5U3S5_9BILA</name>
<feature type="transmembrane region" description="Helical" evidence="8">
    <location>
        <begin position="677"/>
        <end position="702"/>
    </location>
</feature>
<dbReference type="InterPro" id="IPR003439">
    <property type="entry name" value="ABC_transporter-like_ATP-bd"/>
</dbReference>
<proteinExistence type="predicted"/>
<evidence type="ECO:0000256" key="5">
    <source>
        <dbReference type="ARBA" id="ARBA00022840"/>
    </source>
</evidence>
<dbReference type="InterPro" id="IPR011527">
    <property type="entry name" value="ABC1_TM_dom"/>
</dbReference>
<evidence type="ECO:0000259" key="9">
    <source>
        <dbReference type="PROSITE" id="PS50893"/>
    </source>
</evidence>
<dbReference type="InterPro" id="IPR036640">
    <property type="entry name" value="ABC1_TM_sf"/>
</dbReference>
<keyword evidence="12" id="KW-1185">Reference proteome</keyword>
<accession>A0AAV5U3S5</accession>
<dbReference type="InterPro" id="IPR027417">
    <property type="entry name" value="P-loop_NTPase"/>
</dbReference>
<dbReference type="Gene3D" id="3.40.50.300">
    <property type="entry name" value="P-loop containing nucleotide triphosphate hydrolases"/>
    <property type="match status" value="2"/>
</dbReference>
<dbReference type="SMART" id="SM00382">
    <property type="entry name" value="AAA"/>
    <property type="match status" value="2"/>
</dbReference>
<dbReference type="InterPro" id="IPR039421">
    <property type="entry name" value="Type_1_exporter"/>
</dbReference>
<dbReference type="Proteomes" id="UP001432027">
    <property type="component" value="Unassembled WGS sequence"/>
</dbReference>
<keyword evidence="2" id="KW-0813">Transport</keyword>
<evidence type="ECO:0000256" key="4">
    <source>
        <dbReference type="ARBA" id="ARBA00022741"/>
    </source>
</evidence>
<dbReference type="EMBL" id="BTSX01000005">
    <property type="protein sequence ID" value="GMT01490.1"/>
    <property type="molecule type" value="Genomic_DNA"/>
</dbReference>
<keyword evidence="6 8" id="KW-1133">Transmembrane helix</keyword>
<gene>
    <name evidence="11" type="ORF">PENTCL1PPCAC_23664</name>
</gene>
<keyword evidence="3 8" id="KW-0812">Transmembrane</keyword>
<sequence length="1223" mass="135781">ATTSLLIENDVNRREGFFTRFLNLFYKSDENDELDASTLKPVSFLELFRFASRKERLGIGVAIFLSIVVGMCTPAHIYLCGVITTLYVDVKEPKGNLEFLHHIWRLSSLYGVFFLFTFIVGYVENWLHVWAAERIAQRVRSEFVASVLAREAFNDDEASTGELSNRLSSNVDRLKDGIGDNIGTFVRSMSMFVSGSLLSFYLDWRTSLLLIWSGPICLLNSTLIPLLSSTESAKVVRLSDEANGISEEAILNIKTVASCNGEKTMIERYRSSLLSSLGPAVRCGFVTALFDAIAPTIHYVFHIIGVWYGTISYHSGRIEGAGTVFAVVGVAMGSASSFTRLGPHLMAVMKARAAAAKIYHTIDSRPSEDEDPIEKLDPSNSEIAIRFKNVSYAFPSRSQPVLQSLSFDLSPGESLALVGKSGCGKSTTLKLITRFLSADCGRILLDDQPLERYDKKKWRRMMGVVSQEPALFHASIRDNICLGRPFTDEEVERACRIAYAHDFILGLDEGYFTLLGSSGVSLSGGQKQRIAIARAIVSNPRLLLLDEATSALDTKSERIVQEALDSASQGRTTIVVAHRLSTIKNVNRVVVMEEGQIVESGGYDELTRRPNGIFAGMVAAQEIHRTDEGQKRVETEKKAEIDCEEKRRTILDESDQAQFPITVKGAFSLYFFNVPRAIITTTLSLLRGIELPLLALSYFFVFSSLKERDYESQLFWVTIGTVVLAVYTGIVILISQTVHTYAGESTMRDIRIACFTSLMRRPMAYFDRRETSPAACSVLLSQQPPMAMAIVSNSMSNVLENLFSGCVIAVMTFFVCIPNAFVGLAYIVIFFVTFAVVEHFSDKAYNEVVEIDNSGELAMEIFDNVATIQQLSVESNFEQRFDAIQMRRRQPLATKIRCLSMVHAINESECMLLDFMATTIGIYFVYTGLIDIKQMYATELFIAFLGGTAIAMSDSWKEIISASSAARLLFKMIDPTINKKNQEKDGELIDNTHLSLRGYVRADSVSFAYPSRPHNLILNGISFGVGEGQSLALVGLSGGGKSTVVNLLEKFYNPTQGQLSLDDIPFASIPSSSLRSTIALVSQEPVLFRGSIIDNVRLGVEDVSEEEVREACRMANAHDFIQSFPEGYSTPVGEKGRSLSGGQKQRIAITRALVRNPRVVREALLTSARGRTSITIAHRLDTIRHCDEICFIDEGRIVERGGHDELMQMRGRYAEMVQHQRLS</sequence>
<dbReference type="Pfam" id="PF00664">
    <property type="entry name" value="ABC_membrane"/>
    <property type="match status" value="2"/>
</dbReference>
<evidence type="ECO:0000256" key="1">
    <source>
        <dbReference type="ARBA" id="ARBA00004141"/>
    </source>
</evidence>
<evidence type="ECO:0000256" key="6">
    <source>
        <dbReference type="ARBA" id="ARBA00022989"/>
    </source>
</evidence>
<dbReference type="Pfam" id="PF00005">
    <property type="entry name" value="ABC_tran"/>
    <property type="match status" value="2"/>
</dbReference>
<dbReference type="AlphaFoldDB" id="A0AAV5U3S5"/>
<keyword evidence="7 8" id="KW-0472">Membrane</keyword>
<dbReference type="FunFam" id="3.40.50.300:FF:000967">
    <property type="entry name" value="ABC multidrug transporter mdr4"/>
    <property type="match status" value="2"/>
</dbReference>
<dbReference type="PROSITE" id="PS50929">
    <property type="entry name" value="ABC_TM1F"/>
    <property type="match status" value="2"/>
</dbReference>
<dbReference type="GO" id="GO:0016887">
    <property type="term" value="F:ATP hydrolysis activity"/>
    <property type="evidence" value="ECO:0007669"/>
    <property type="project" value="InterPro"/>
</dbReference>
<dbReference type="InterPro" id="IPR017871">
    <property type="entry name" value="ABC_transporter-like_CS"/>
</dbReference>
<evidence type="ECO:0000259" key="10">
    <source>
        <dbReference type="PROSITE" id="PS50929"/>
    </source>
</evidence>
<evidence type="ECO:0000313" key="12">
    <source>
        <dbReference type="Proteomes" id="UP001432027"/>
    </source>
</evidence>
<feature type="domain" description="ABC transmembrane type-1" evidence="10">
    <location>
        <begin position="61"/>
        <end position="350"/>
    </location>
</feature>
<feature type="transmembrane region" description="Helical" evidence="8">
    <location>
        <begin position="57"/>
        <end position="88"/>
    </location>
</feature>
<dbReference type="PROSITE" id="PS50893">
    <property type="entry name" value="ABC_TRANSPORTER_2"/>
    <property type="match status" value="2"/>
</dbReference>
<dbReference type="GO" id="GO:0016020">
    <property type="term" value="C:membrane"/>
    <property type="evidence" value="ECO:0007669"/>
    <property type="project" value="UniProtKB-SubCell"/>
</dbReference>
<evidence type="ECO:0000256" key="2">
    <source>
        <dbReference type="ARBA" id="ARBA00022448"/>
    </source>
</evidence>
<dbReference type="FunFam" id="1.20.1560.10:FF:000440">
    <property type="entry name" value="Uncharacterized protein"/>
    <property type="match status" value="1"/>
</dbReference>
<keyword evidence="5" id="KW-0067">ATP-binding</keyword>
<dbReference type="GO" id="GO:0140359">
    <property type="term" value="F:ABC-type transporter activity"/>
    <property type="evidence" value="ECO:0007669"/>
    <property type="project" value="InterPro"/>
</dbReference>
<feature type="domain" description="ABC transporter" evidence="9">
    <location>
        <begin position="1000"/>
        <end position="1219"/>
    </location>
</feature>
<dbReference type="SUPFAM" id="SSF90123">
    <property type="entry name" value="ABC transporter transmembrane region"/>
    <property type="match status" value="2"/>
</dbReference>
<dbReference type="PANTHER" id="PTHR24221">
    <property type="entry name" value="ATP-BINDING CASSETTE SUB-FAMILY B"/>
    <property type="match status" value="1"/>
</dbReference>
<organism evidence="11 12">
    <name type="scientific">Pristionchus entomophagus</name>
    <dbReference type="NCBI Taxonomy" id="358040"/>
    <lineage>
        <taxon>Eukaryota</taxon>
        <taxon>Metazoa</taxon>
        <taxon>Ecdysozoa</taxon>
        <taxon>Nematoda</taxon>
        <taxon>Chromadorea</taxon>
        <taxon>Rhabditida</taxon>
        <taxon>Rhabditina</taxon>
        <taxon>Diplogasteromorpha</taxon>
        <taxon>Diplogasteroidea</taxon>
        <taxon>Neodiplogasteridae</taxon>
        <taxon>Pristionchus</taxon>
    </lineage>
</organism>
<feature type="non-terminal residue" evidence="11">
    <location>
        <position position="1"/>
    </location>
</feature>
<dbReference type="Gene3D" id="1.20.1560.10">
    <property type="entry name" value="ABC transporter type 1, transmembrane domain"/>
    <property type="match status" value="1"/>
</dbReference>
<feature type="domain" description="ABC transporter" evidence="9">
    <location>
        <begin position="385"/>
        <end position="619"/>
    </location>
</feature>
<evidence type="ECO:0000313" key="11">
    <source>
        <dbReference type="EMBL" id="GMT01490.1"/>
    </source>
</evidence>
<evidence type="ECO:0000256" key="8">
    <source>
        <dbReference type="SAM" id="Phobius"/>
    </source>
</evidence>
<dbReference type="GO" id="GO:0005524">
    <property type="term" value="F:ATP binding"/>
    <property type="evidence" value="ECO:0007669"/>
    <property type="project" value="UniProtKB-KW"/>
</dbReference>
<reference evidence="11" key="1">
    <citation type="submission" date="2023-10" db="EMBL/GenBank/DDBJ databases">
        <title>Genome assembly of Pristionchus species.</title>
        <authorList>
            <person name="Yoshida K."/>
            <person name="Sommer R.J."/>
        </authorList>
    </citation>
    <scope>NUCLEOTIDE SEQUENCE</scope>
    <source>
        <strain evidence="11">RS0144</strain>
    </source>
</reference>
<dbReference type="CDD" id="cd18577">
    <property type="entry name" value="ABC_6TM_Pgp_ABCB1_D1_like"/>
    <property type="match status" value="1"/>
</dbReference>
<feature type="transmembrane region" description="Helical" evidence="8">
    <location>
        <begin position="108"/>
        <end position="131"/>
    </location>
</feature>
<feature type="domain" description="ABC transmembrane type-1" evidence="10">
    <location>
        <begin position="678"/>
        <end position="961"/>
    </location>
</feature>
<keyword evidence="4" id="KW-0547">Nucleotide-binding</keyword>
<dbReference type="InterPro" id="IPR003593">
    <property type="entry name" value="AAA+_ATPase"/>
</dbReference>
<feature type="transmembrane region" description="Helical" evidence="8">
    <location>
        <begin position="802"/>
        <end position="835"/>
    </location>
</feature>
<evidence type="ECO:0008006" key="13">
    <source>
        <dbReference type="Google" id="ProtNLM"/>
    </source>
</evidence>
<comment type="subcellular location">
    <subcellularLocation>
        <location evidence="1">Membrane</location>
        <topology evidence="1">Multi-pass membrane protein</topology>
    </subcellularLocation>
</comment>